<dbReference type="Pfam" id="PF09325">
    <property type="entry name" value="Vps5"/>
    <property type="match status" value="1"/>
</dbReference>
<dbReference type="AlphaFoldDB" id="A0A0E9RAF9"/>
<organism evidence="2">
    <name type="scientific">Anguilla anguilla</name>
    <name type="common">European freshwater eel</name>
    <name type="synonym">Muraena anguilla</name>
    <dbReference type="NCBI Taxonomy" id="7936"/>
    <lineage>
        <taxon>Eukaryota</taxon>
        <taxon>Metazoa</taxon>
        <taxon>Chordata</taxon>
        <taxon>Craniata</taxon>
        <taxon>Vertebrata</taxon>
        <taxon>Euteleostomi</taxon>
        <taxon>Actinopterygii</taxon>
        <taxon>Neopterygii</taxon>
        <taxon>Teleostei</taxon>
        <taxon>Anguilliformes</taxon>
        <taxon>Anguillidae</taxon>
        <taxon>Anguilla</taxon>
    </lineage>
</organism>
<dbReference type="InterPro" id="IPR015404">
    <property type="entry name" value="Vps5_C"/>
</dbReference>
<evidence type="ECO:0000313" key="2">
    <source>
        <dbReference type="EMBL" id="JAH25752.1"/>
    </source>
</evidence>
<sequence length="54" mass="5915">MITHQKGTVWQHGAVSKSMAMLGNSEDNAALSCVLSQLAELDTHVEQLQQDQAY</sequence>
<name>A0A0E9RAF9_ANGAN</name>
<dbReference type="Gene3D" id="1.20.1270.60">
    <property type="entry name" value="Arfaptin homology (AH) domain/BAR domain"/>
    <property type="match status" value="1"/>
</dbReference>
<reference evidence="2" key="2">
    <citation type="journal article" date="2015" name="Fish Shellfish Immunol.">
        <title>Early steps in the European eel (Anguilla anguilla)-Vibrio vulnificus interaction in the gills: Role of the RtxA13 toxin.</title>
        <authorList>
            <person name="Callol A."/>
            <person name="Pajuelo D."/>
            <person name="Ebbesson L."/>
            <person name="Teles M."/>
            <person name="MacKenzie S."/>
            <person name="Amaro C."/>
        </authorList>
    </citation>
    <scope>NUCLEOTIDE SEQUENCE</scope>
</reference>
<reference evidence="2" key="1">
    <citation type="submission" date="2014-11" db="EMBL/GenBank/DDBJ databases">
        <authorList>
            <person name="Amaro Gonzalez C."/>
        </authorList>
    </citation>
    <scope>NUCLEOTIDE SEQUENCE</scope>
</reference>
<accession>A0A0E9RAF9</accession>
<evidence type="ECO:0000259" key="1">
    <source>
        <dbReference type="Pfam" id="PF09325"/>
    </source>
</evidence>
<proteinExistence type="predicted"/>
<dbReference type="EMBL" id="GBXM01082825">
    <property type="protein sequence ID" value="JAH25752.1"/>
    <property type="molecule type" value="Transcribed_RNA"/>
</dbReference>
<feature type="domain" description="Sorting nexin/Vps5-like C-terminal" evidence="1">
    <location>
        <begin position="4"/>
        <end position="53"/>
    </location>
</feature>
<protein>
    <recommendedName>
        <fullName evidence="1">Sorting nexin/Vps5-like C-terminal domain-containing protein</fullName>
    </recommendedName>
</protein>
<dbReference type="InterPro" id="IPR027267">
    <property type="entry name" value="AH/BAR_dom_sf"/>
</dbReference>